<name>A0A7G5XBK0_9BACT</name>
<reference evidence="2" key="1">
    <citation type="submission" date="2020-08" db="EMBL/GenBank/DDBJ databases">
        <title>Lacibacter sp. S13-6-6 genome sequencing.</title>
        <authorList>
            <person name="Jin L."/>
        </authorList>
    </citation>
    <scope>NUCLEOTIDE SEQUENCE [LARGE SCALE GENOMIC DNA]</scope>
    <source>
        <strain evidence="2">S13-6-6</strain>
    </source>
</reference>
<evidence type="ECO:0000313" key="1">
    <source>
        <dbReference type="EMBL" id="QNA42853.1"/>
    </source>
</evidence>
<proteinExistence type="predicted"/>
<dbReference type="RefSeq" id="WP_182801119.1">
    <property type="nucleotide sequence ID" value="NZ_CP060007.1"/>
</dbReference>
<evidence type="ECO:0000313" key="2">
    <source>
        <dbReference type="Proteomes" id="UP000515344"/>
    </source>
</evidence>
<organism evidence="1 2">
    <name type="scientific">Lacibacter sediminis</name>
    <dbReference type="NCBI Taxonomy" id="2760713"/>
    <lineage>
        <taxon>Bacteria</taxon>
        <taxon>Pseudomonadati</taxon>
        <taxon>Bacteroidota</taxon>
        <taxon>Chitinophagia</taxon>
        <taxon>Chitinophagales</taxon>
        <taxon>Chitinophagaceae</taxon>
        <taxon>Lacibacter</taxon>
    </lineage>
</organism>
<accession>A0A7G5XBK0</accession>
<dbReference type="AlphaFoldDB" id="A0A7G5XBK0"/>
<protein>
    <submittedName>
        <fullName evidence="1">Uncharacterized protein</fullName>
    </submittedName>
</protein>
<dbReference type="Proteomes" id="UP000515344">
    <property type="component" value="Chromosome"/>
</dbReference>
<dbReference type="EMBL" id="CP060007">
    <property type="protein sequence ID" value="QNA42853.1"/>
    <property type="molecule type" value="Genomic_DNA"/>
</dbReference>
<dbReference type="KEGG" id="lacs:H4075_12185"/>
<sequence>MNELEVDSFMLLNNYKHFKGDTDTDFKIMSYTNVYENEGVINTRYFSIGYNYKIKSTDITYRVSNKTEADEIIGWLEKNGYKLKTTSIDDIAGGKPSKLTSYNSNKQSIVFIKTIRKVKEKDVPYYQFELSTMF</sequence>
<gene>
    <name evidence="1" type="ORF">H4075_12185</name>
</gene>
<keyword evidence="2" id="KW-1185">Reference proteome</keyword>